<dbReference type="PANTHER" id="PTHR38096:SF1">
    <property type="entry name" value="ENTEROBACTIN SYNTHASE COMPONENT D"/>
    <property type="match status" value="1"/>
</dbReference>
<dbReference type="PANTHER" id="PTHR38096">
    <property type="entry name" value="ENTEROBACTIN SYNTHASE COMPONENT D"/>
    <property type="match status" value="1"/>
</dbReference>
<feature type="domain" description="4'-phosphopantetheinyl transferase N-terminal" evidence="3">
    <location>
        <begin position="51"/>
        <end position="108"/>
    </location>
</feature>
<evidence type="ECO:0000259" key="3">
    <source>
        <dbReference type="Pfam" id="PF17837"/>
    </source>
</evidence>
<dbReference type="InterPro" id="IPR037143">
    <property type="entry name" value="4-PPantetheinyl_Trfase_dom_sf"/>
</dbReference>
<dbReference type="InterPro" id="IPR041354">
    <property type="entry name" value="4PPT_N"/>
</dbReference>
<dbReference type="InterPro" id="IPR008278">
    <property type="entry name" value="4-PPantetheinyl_Trfase_dom"/>
</dbReference>
<name>A0A382AWY4_9ZZZZ</name>
<gene>
    <name evidence="4" type="ORF">METZ01_LOCUS158823</name>
</gene>
<organism evidence="4">
    <name type="scientific">marine metagenome</name>
    <dbReference type="NCBI Taxonomy" id="408172"/>
    <lineage>
        <taxon>unclassified sequences</taxon>
        <taxon>metagenomes</taxon>
        <taxon>ecological metagenomes</taxon>
    </lineage>
</organism>
<reference evidence="4" key="1">
    <citation type="submission" date="2018-05" db="EMBL/GenBank/DDBJ databases">
        <authorList>
            <person name="Lanie J.A."/>
            <person name="Ng W.-L."/>
            <person name="Kazmierczak K.M."/>
            <person name="Andrzejewski T.M."/>
            <person name="Davidsen T.M."/>
            <person name="Wayne K.J."/>
            <person name="Tettelin H."/>
            <person name="Glass J.I."/>
            <person name="Rusch D."/>
            <person name="Podicherti R."/>
            <person name="Tsui H.-C.T."/>
            <person name="Winkler M.E."/>
        </authorList>
    </citation>
    <scope>NUCLEOTIDE SEQUENCE</scope>
</reference>
<dbReference type="Pfam" id="PF01648">
    <property type="entry name" value="ACPS"/>
    <property type="match status" value="1"/>
</dbReference>
<accession>A0A382AWY4</accession>
<dbReference type="GO" id="GO:0009239">
    <property type="term" value="P:enterobactin biosynthetic process"/>
    <property type="evidence" value="ECO:0007669"/>
    <property type="project" value="InterPro"/>
</dbReference>
<evidence type="ECO:0000313" key="4">
    <source>
        <dbReference type="EMBL" id="SVB05969.1"/>
    </source>
</evidence>
<dbReference type="GO" id="GO:0009366">
    <property type="term" value="C:enterobactin synthetase complex"/>
    <property type="evidence" value="ECO:0007669"/>
    <property type="project" value="InterPro"/>
</dbReference>
<dbReference type="GO" id="GO:0000287">
    <property type="term" value="F:magnesium ion binding"/>
    <property type="evidence" value="ECO:0007669"/>
    <property type="project" value="InterPro"/>
</dbReference>
<dbReference type="GO" id="GO:0005886">
    <property type="term" value="C:plasma membrane"/>
    <property type="evidence" value="ECO:0007669"/>
    <property type="project" value="TreeGrafter"/>
</dbReference>
<dbReference type="Gene3D" id="3.90.470.20">
    <property type="entry name" value="4'-phosphopantetheinyl transferase domain"/>
    <property type="match status" value="1"/>
</dbReference>
<dbReference type="EMBL" id="UINC01027171">
    <property type="protein sequence ID" value="SVB05969.1"/>
    <property type="molecule type" value="Genomic_DNA"/>
</dbReference>
<sequence length="224" mass="24513">MTLRQQSLDDLPPLVFGEIPTTDAALVIGRIGEHEIELFESEQSDDIDSFSRQRKSEYASGRRVAHEAIKLLAGEPQAVTRDGRLPVWPAAYCGSISHSREVAVALVASTGDCQGVGLDVVKKNAVSVKVGIRIMHPEEMHPSTGFTDTDWRAIVFSAKESVYKAVHPLIGEFLGFRDVEIKMNESDRSFTAATVKEGPSSKVVQAGVGFVTDFEGHWLTLFLV</sequence>
<keyword evidence="1" id="KW-0808">Transferase</keyword>
<dbReference type="InterPro" id="IPR003542">
    <property type="entry name" value="Enbac_synth_compD-like"/>
</dbReference>
<evidence type="ECO:0000259" key="2">
    <source>
        <dbReference type="Pfam" id="PF01648"/>
    </source>
</evidence>
<proteinExistence type="predicted"/>
<dbReference type="GO" id="GO:0008897">
    <property type="term" value="F:holo-[acyl-carrier-protein] synthase activity"/>
    <property type="evidence" value="ECO:0007669"/>
    <property type="project" value="InterPro"/>
</dbReference>
<evidence type="ECO:0000256" key="1">
    <source>
        <dbReference type="ARBA" id="ARBA00022679"/>
    </source>
</evidence>
<evidence type="ECO:0008006" key="5">
    <source>
        <dbReference type="Google" id="ProtNLM"/>
    </source>
</evidence>
<dbReference type="SUPFAM" id="SSF56214">
    <property type="entry name" value="4'-phosphopantetheinyl transferase"/>
    <property type="match status" value="1"/>
</dbReference>
<feature type="domain" description="4'-phosphopantetheinyl transferase" evidence="2">
    <location>
        <begin position="115"/>
        <end position="191"/>
    </location>
</feature>
<protein>
    <recommendedName>
        <fullName evidence="5">4'-phosphopantetheinyl transferase domain-containing protein</fullName>
    </recommendedName>
</protein>
<dbReference type="AlphaFoldDB" id="A0A382AWY4"/>
<dbReference type="Pfam" id="PF17837">
    <property type="entry name" value="4PPT_N"/>
    <property type="match status" value="1"/>
</dbReference>
<dbReference type="PRINTS" id="PR01399">
    <property type="entry name" value="ENTSNTHTASED"/>
</dbReference>